<name>A0A8J2WSE6_9STRA</name>
<protein>
    <submittedName>
        <fullName evidence="2">Uncharacterized protein</fullName>
    </submittedName>
</protein>
<keyword evidence="1" id="KW-0472">Membrane</keyword>
<dbReference type="OrthoDB" id="10485334at2759"/>
<evidence type="ECO:0000256" key="1">
    <source>
        <dbReference type="SAM" id="Phobius"/>
    </source>
</evidence>
<comment type="caution">
    <text evidence="2">The sequence shown here is derived from an EMBL/GenBank/DDBJ whole genome shotgun (WGS) entry which is preliminary data.</text>
</comment>
<keyword evidence="1" id="KW-0812">Transmembrane</keyword>
<sequence length="132" mass="14834">MYDLAMTIYFGMYGATMTTNSELFWGPDSIMMLPARRCYMSSAADAQSAFFQRMTGLGFAIMSLGYAKCGVSKDAWIKQTMLFHVVSTPIFFLQCASDDGTSFTPWVWYLQIAINIVLAGWGYTEMTKSKTK</sequence>
<keyword evidence="3" id="KW-1185">Reference proteome</keyword>
<keyword evidence="1" id="KW-1133">Transmembrane helix</keyword>
<organism evidence="2 3">
    <name type="scientific">Pelagomonas calceolata</name>
    <dbReference type="NCBI Taxonomy" id="35677"/>
    <lineage>
        <taxon>Eukaryota</taxon>
        <taxon>Sar</taxon>
        <taxon>Stramenopiles</taxon>
        <taxon>Ochrophyta</taxon>
        <taxon>Pelagophyceae</taxon>
        <taxon>Pelagomonadales</taxon>
        <taxon>Pelagomonadaceae</taxon>
        <taxon>Pelagomonas</taxon>
    </lineage>
</organism>
<evidence type="ECO:0000313" key="2">
    <source>
        <dbReference type="EMBL" id="CAH0365439.1"/>
    </source>
</evidence>
<dbReference type="Proteomes" id="UP000789595">
    <property type="component" value="Unassembled WGS sequence"/>
</dbReference>
<gene>
    <name evidence="2" type="ORF">PECAL_1P18790</name>
</gene>
<dbReference type="EMBL" id="CAKKNE010000001">
    <property type="protein sequence ID" value="CAH0365439.1"/>
    <property type="molecule type" value="Genomic_DNA"/>
</dbReference>
<evidence type="ECO:0000313" key="3">
    <source>
        <dbReference type="Proteomes" id="UP000789595"/>
    </source>
</evidence>
<reference evidence="2" key="1">
    <citation type="submission" date="2021-11" db="EMBL/GenBank/DDBJ databases">
        <authorList>
            <consortium name="Genoscope - CEA"/>
            <person name="William W."/>
        </authorList>
    </citation>
    <scope>NUCLEOTIDE SEQUENCE</scope>
</reference>
<feature type="transmembrane region" description="Helical" evidence="1">
    <location>
        <begin position="106"/>
        <end position="124"/>
    </location>
</feature>
<dbReference type="AlphaFoldDB" id="A0A8J2WSE6"/>
<accession>A0A8J2WSE6</accession>
<proteinExistence type="predicted"/>